<keyword evidence="3" id="KW-0498">Mitosis</keyword>
<feature type="region of interest" description="Disordered" evidence="7">
    <location>
        <begin position="89"/>
        <end position="126"/>
    </location>
</feature>
<gene>
    <name evidence="9" type="ORF">ACHAW5_000663</name>
</gene>
<dbReference type="SUPFAM" id="SSF48371">
    <property type="entry name" value="ARM repeat"/>
    <property type="match status" value="1"/>
</dbReference>
<feature type="compositionally biased region" description="Basic and acidic residues" evidence="7">
    <location>
        <begin position="41"/>
        <end position="56"/>
    </location>
</feature>
<dbReference type="Proteomes" id="UP001530315">
    <property type="component" value="Unassembled WGS sequence"/>
</dbReference>
<dbReference type="GO" id="GO:0005634">
    <property type="term" value="C:nucleus"/>
    <property type="evidence" value="ECO:0007669"/>
    <property type="project" value="UniProtKB-SubCell"/>
</dbReference>
<evidence type="ECO:0000259" key="8">
    <source>
        <dbReference type="Pfam" id="PF12717"/>
    </source>
</evidence>
<keyword evidence="2" id="KW-0132">Cell division</keyword>
<dbReference type="InterPro" id="IPR032682">
    <property type="entry name" value="Cnd1_C"/>
</dbReference>
<evidence type="ECO:0000256" key="5">
    <source>
        <dbReference type="ARBA" id="ARBA00023242"/>
    </source>
</evidence>
<evidence type="ECO:0000256" key="3">
    <source>
        <dbReference type="ARBA" id="ARBA00022776"/>
    </source>
</evidence>
<evidence type="ECO:0000256" key="4">
    <source>
        <dbReference type="ARBA" id="ARBA00023067"/>
    </source>
</evidence>
<feature type="region of interest" description="Disordered" evidence="7">
    <location>
        <begin position="1"/>
        <end position="71"/>
    </location>
</feature>
<name>A0ABD3NVU2_9STRA</name>
<dbReference type="InterPro" id="IPR026971">
    <property type="entry name" value="CND1/NCAPD3"/>
</dbReference>
<comment type="caution">
    <text evidence="9">The sequence shown here is derived from an EMBL/GenBank/DDBJ whole genome shotgun (WGS) entry which is preliminary data.</text>
</comment>
<dbReference type="Pfam" id="PF12717">
    <property type="entry name" value="Cnd1"/>
    <property type="match status" value="1"/>
</dbReference>
<dbReference type="PANTHER" id="PTHR14222:SF1">
    <property type="entry name" value="CONDENSIN-2 COMPLEX SUBUNIT D3"/>
    <property type="match status" value="1"/>
</dbReference>
<feature type="region of interest" description="Disordered" evidence="7">
    <location>
        <begin position="341"/>
        <end position="361"/>
    </location>
</feature>
<sequence length="1456" mass="157415">MPMPNADRMEDDDAACQEGDNPAERRRSSEIVAELLSLTPPDEHVRENGNDRRGEEEQAGGGRSSSIAARRRREEIVADLLDGAVAAREGRDAASAADDRRDDDGGRRGRRRTTTTRPSLRGALGCDDLPSGMASELASCLARLMSSRWNDTSDDEDDDDREDIASTATVSTLSLNSALLYAELMGAEGAWGAGMVDAGGMIALRGLMRRRDGGPDASAASKEGRSREAGTHLLRGLLPLFHLRTEVPNGHAGKLAAWETASALLAGVVASLSEEVALDPGGRTLRVVVLGGCVDDDSATPRRGGRKSIGFSHTPNAHDGGAGPTTNAAAMIIAPPSLKKSVTPRLTRSGSSSTSSSHRRRHHPVLALVIGLLQRLLTTGGLEKADARSRACVLGVRCLAHFPVLERCDLLRFVGDMCESKVPCHRLLGVELIGEVLCQGWFWKDIDKGGVAHRTFTPSSSIGERAREDASGASGGVARTSGGSPSPSSRLLACLQGRLSDKSPTVRTRAAMSLGEMARRASAAREEGRNLDGTIIADTPGGPTDESVPSRALAMALCGIGTSLVNTLRRRATTDESAAVRKSSIASWLQLLNLAHRERRGEFVVSGQDISALCRLCNDASVATRKAAAYALTKLVQANNDGEEFAAHASSLEIAWAHTVLPLVADAEATCVMKAVTFFSVLVIEPIVELNDGAENQVAWRILSKLSGGSNKAGASRNASGSLIIALQKLLINAGKDSKMLAKNLILAAYHAVGISLGLDRRVSLNLTMSHENVLEWDLFEANVTEMRTGAWCLLDALTSCLISNDTCSAKPPSLANISLRQAVEASQIDFSFLISSLQKLRGLMNSKDVTSDWNVNLIATSRNCLKVISKMGNFVPLDDAEACFSELYSDLESLAFPIDLIPATVNALITLTKRMCDDSGKDVFIEVKGWVNDLLDQCEHAIESQLSSISQRGMIIDHDEKLLSNVLYFVGELSLIGFTSQEESSLPSTKPRNDITPTDREPVRGLLIRPSARLAHLVKLMLPSTMPMPCAADHELSRTPAGIRAHSYVTLGKLCLRDESLAKESLNILARELHKDSDSDPAVLSNCLMVMGDLCVRYTNLVDKYLPFMAASLQAGDGRSVEVNISSRLSLTLSRKFNAYSMVKKNAIMLLSSLLLQDYIKWRGLLFHRFLAAVADEDNEVSQLAQTALCGPLLQKQPSLFANHFVGAVFVFNMCKAHPIYTAEASSGGSGFTVDFEGDSLAGSDRYQKRREVYEVMLANMNDEQKLEVTARLVKEVLGGALETSGDLSAVCKFSSDGIKSSTRLVSGRIEAATNVLTDTLAVLTSPQIKVGRKGAEYAEDDLASLNGSRPDQRNAHKQRLLTRISRKHLVEIVIPILCNLKSVLESSHSPLLKNTMRYLGYIFRSYKSEVQEYLANQPTLLQELEYDTRQYEKNLKLRGRVGVLPLEIVMDEPV</sequence>
<protein>
    <recommendedName>
        <fullName evidence="8">Condensin complex subunit 1 C-terminal domain-containing protein</fullName>
    </recommendedName>
</protein>
<evidence type="ECO:0000256" key="2">
    <source>
        <dbReference type="ARBA" id="ARBA00022618"/>
    </source>
</evidence>
<dbReference type="GO" id="GO:0030261">
    <property type="term" value="P:chromosome condensation"/>
    <property type="evidence" value="ECO:0007669"/>
    <property type="project" value="UniProtKB-KW"/>
</dbReference>
<evidence type="ECO:0000313" key="9">
    <source>
        <dbReference type="EMBL" id="KAL3779399.1"/>
    </source>
</evidence>
<feature type="compositionally biased region" description="Basic and acidic residues" evidence="7">
    <location>
        <begin position="89"/>
        <end position="107"/>
    </location>
</feature>
<evidence type="ECO:0000256" key="7">
    <source>
        <dbReference type="SAM" id="MobiDB-lite"/>
    </source>
</evidence>
<accession>A0ABD3NVU2</accession>
<evidence type="ECO:0000256" key="1">
    <source>
        <dbReference type="ARBA" id="ARBA00004123"/>
    </source>
</evidence>
<dbReference type="PANTHER" id="PTHR14222">
    <property type="entry name" value="CONDENSIN"/>
    <property type="match status" value="1"/>
</dbReference>
<keyword evidence="10" id="KW-1185">Reference proteome</keyword>
<comment type="subcellular location">
    <subcellularLocation>
        <location evidence="1">Nucleus</location>
    </subcellularLocation>
</comment>
<feature type="domain" description="Condensin complex subunit 1 C-terminal" evidence="8">
    <location>
        <begin position="1142"/>
        <end position="1192"/>
    </location>
</feature>
<evidence type="ECO:0000256" key="6">
    <source>
        <dbReference type="ARBA" id="ARBA00023306"/>
    </source>
</evidence>
<proteinExistence type="predicted"/>
<feature type="region of interest" description="Disordered" evidence="7">
    <location>
        <begin position="297"/>
        <end position="326"/>
    </location>
</feature>
<organism evidence="9 10">
    <name type="scientific">Stephanodiscus triporus</name>
    <dbReference type="NCBI Taxonomy" id="2934178"/>
    <lineage>
        <taxon>Eukaryota</taxon>
        <taxon>Sar</taxon>
        <taxon>Stramenopiles</taxon>
        <taxon>Ochrophyta</taxon>
        <taxon>Bacillariophyta</taxon>
        <taxon>Coscinodiscophyceae</taxon>
        <taxon>Thalassiosirophycidae</taxon>
        <taxon>Stephanodiscales</taxon>
        <taxon>Stephanodiscaceae</taxon>
        <taxon>Stephanodiscus</taxon>
    </lineage>
</organism>
<keyword evidence="4" id="KW-0226">DNA condensation</keyword>
<dbReference type="InterPro" id="IPR011989">
    <property type="entry name" value="ARM-like"/>
</dbReference>
<dbReference type="EMBL" id="JALLAZ020001166">
    <property type="protein sequence ID" value="KAL3779399.1"/>
    <property type="molecule type" value="Genomic_DNA"/>
</dbReference>
<keyword evidence="6" id="KW-0131">Cell cycle</keyword>
<reference evidence="9 10" key="1">
    <citation type="submission" date="2024-10" db="EMBL/GenBank/DDBJ databases">
        <title>Updated reference genomes for cyclostephanoid diatoms.</title>
        <authorList>
            <person name="Roberts W.R."/>
            <person name="Alverson A.J."/>
        </authorList>
    </citation>
    <scope>NUCLEOTIDE SEQUENCE [LARGE SCALE GENOMIC DNA]</scope>
    <source>
        <strain evidence="9 10">AJA276-08</strain>
    </source>
</reference>
<evidence type="ECO:0000313" key="10">
    <source>
        <dbReference type="Proteomes" id="UP001530315"/>
    </source>
</evidence>
<keyword evidence="5" id="KW-0539">Nucleus</keyword>
<feature type="region of interest" description="Disordered" evidence="7">
    <location>
        <begin position="457"/>
        <end position="489"/>
    </location>
</feature>
<feature type="compositionally biased region" description="Low complexity" evidence="7">
    <location>
        <begin position="347"/>
        <end position="356"/>
    </location>
</feature>
<dbReference type="Gene3D" id="1.25.10.10">
    <property type="entry name" value="Leucine-rich Repeat Variant"/>
    <property type="match status" value="1"/>
</dbReference>
<dbReference type="InterPro" id="IPR016024">
    <property type="entry name" value="ARM-type_fold"/>
</dbReference>
<dbReference type="GO" id="GO:0051301">
    <property type="term" value="P:cell division"/>
    <property type="evidence" value="ECO:0007669"/>
    <property type="project" value="UniProtKB-KW"/>
</dbReference>